<keyword evidence="1" id="KW-0560">Oxidoreductase</keyword>
<evidence type="ECO:0000313" key="4">
    <source>
        <dbReference type="EMBL" id="KAH0873947.1"/>
    </source>
</evidence>
<evidence type="ECO:0000313" key="5">
    <source>
        <dbReference type="Proteomes" id="UP000824890"/>
    </source>
</evidence>
<dbReference type="InterPro" id="IPR013120">
    <property type="entry name" value="FAR_NAD-bd"/>
</dbReference>
<reference evidence="4 5" key="1">
    <citation type="submission" date="2021-05" db="EMBL/GenBank/DDBJ databases">
        <title>Genome Assembly of Synthetic Allotetraploid Brassica napus Reveals Homoeologous Exchanges between Subgenomes.</title>
        <authorList>
            <person name="Davis J.T."/>
        </authorList>
    </citation>
    <scope>NUCLEOTIDE SEQUENCE [LARGE SCALE GENOMIC DNA]</scope>
    <source>
        <strain evidence="5">cv. Da-Ae</strain>
        <tissue evidence="4">Seedling</tissue>
    </source>
</reference>
<protein>
    <recommendedName>
        <fullName evidence="1">Fatty acyl-CoA reductase</fullName>
        <ecNumber evidence="1">1.2.1.84</ecNumber>
    </recommendedName>
</protein>
<comment type="caution">
    <text evidence="4">The sequence shown here is derived from an EMBL/GenBank/DDBJ whole genome shotgun (WGS) entry which is preliminary data.</text>
</comment>
<dbReference type="PANTHER" id="PTHR11011:SF101">
    <property type="entry name" value="FATTY ACYL-COA REDUCTASE"/>
    <property type="match status" value="1"/>
</dbReference>
<evidence type="ECO:0000259" key="3">
    <source>
        <dbReference type="Pfam" id="PF07993"/>
    </source>
</evidence>
<keyword evidence="1" id="KW-0521">NADP</keyword>
<dbReference type="PANTHER" id="PTHR11011">
    <property type="entry name" value="MALE STERILITY PROTEIN 2-RELATED"/>
    <property type="match status" value="1"/>
</dbReference>
<accession>A0ABQ7Z185</accession>
<evidence type="ECO:0000256" key="1">
    <source>
        <dbReference type="RuleBase" id="RU363097"/>
    </source>
</evidence>
<comment type="function">
    <text evidence="1">Catalyzes the reduction of fatty acyl-CoA to fatty alcohols.</text>
</comment>
<comment type="similarity">
    <text evidence="1">Belongs to the fatty acyl-CoA reductase family.</text>
</comment>
<gene>
    <name evidence="4" type="ORF">HID58_071309</name>
</gene>
<keyword evidence="1" id="KW-0444">Lipid biosynthesis</keyword>
<evidence type="ECO:0000256" key="2">
    <source>
        <dbReference type="SAM" id="MobiDB-lite"/>
    </source>
</evidence>
<feature type="region of interest" description="Disordered" evidence="2">
    <location>
        <begin position="256"/>
        <end position="289"/>
    </location>
</feature>
<feature type="compositionally biased region" description="Basic and acidic residues" evidence="2">
    <location>
        <begin position="256"/>
        <end position="278"/>
    </location>
</feature>
<sequence>QQTSEPTNQVLYYTTFLNRIGQLILVIGDIAQENLGLVSEIAAKISDEIDVTISCGGSTTFEDTYLHSFYWSIHDSALCVNEIGPGRILSFAKECKKLIFSQLFNWYMTYVTGKKEGKVRETTLPIGKNITSDLNIELELKLASEASSTLRLGKHLHIQKTMGESIIHNQRGDRPVVIISATAREYLKSRTMKNRGESLNLTLTRRHHHRSRLAVQPNRGRLIDLPEGSLRPPDVTLPGAELRIRRETNLQDVKHIGVERDERIGSKDKNQEGGREKLPVTTEKPTPGAEQSAPLILAYAKDHIPHFLGDYQSYFELIPVDLVVNATIAAMSKHGRGNVPELKLYNVTSKSHPNPLRLGELMDFFSQQYLCDSPLRETTKDLDRIKFHSSIESFTSYVSNTIAKQERETKNGGGEAESHSPLYMKVYTRFDDTYTRSLLQKLSMERKMFGFDVRGIDWELTKKKGTDWGSYIVIFHPPRIKKVVFGGRSS</sequence>
<comment type="catalytic activity">
    <reaction evidence="1">
        <text>a long-chain fatty acyl-CoA + 2 NADPH + 2 H(+) = a long-chain primary fatty alcohol + 2 NADP(+) + CoA</text>
        <dbReference type="Rhea" id="RHEA:52716"/>
        <dbReference type="ChEBI" id="CHEBI:15378"/>
        <dbReference type="ChEBI" id="CHEBI:57287"/>
        <dbReference type="ChEBI" id="CHEBI:57783"/>
        <dbReference type="ChEBI" id="CHEBI:58349"/>
        <dbReference type="ChEBI" id="CHEBI:77396"/>
        <dbReference type="ChEBI" id="CHEBI:83139"/>
        <dbReference type="EC" id="1.2.1.84"/>
    </reaction>
</comment>
<dbReference type="Proteomes" id="UP000824890">
    <property type="component" value="Unassembled WGS sequence"/>
</dbReference>
<name>A0ABQ7Z185_BRANA</name>
<dbReference type="Gene3D" id="3.40.50.720">
    <property type="entry name" value="NAD(P)-binding Rossmann-like Domain"/>
    <property type="match status" value="2"/>
</dbReference>
<dbReference type="EMBL" id="JAGKQM010000016">
    <property type="protein sequence ID" value="KAH0873947.1"/>
    <property type="molecule type" value="Genomic_DNA"/>
</dbReference>
<dbReference type="Pfam" id="PF07993">
    <property type="entry name" value="NAD_binding_4"/>
    <property type="match status" value="1"/>
</dbReference>
<feature type="non-terminal residue" evidence="4">
    <location>
        <position position="1"/>
    </location>
</feature>
<proteinExistence type="inferred from homology"/>
<feature type="domain" description="Thioester reductase (TE)" evidence="3">
    <location>
        <begin position="19"/>
        <end position="179"/>
    </location>
</feature>
<dbReference type="InterPro" id="IPR026055">
    <property type="entry name" value="FAR"/>
</dbReference>
<keyword evidence="5" id="KW-1185">Reference proteome</keyword>
<organism evidence="4 5">
    <name type="scientific">Brassica napus</name>
    <name type="common">Rape</name>
    <dbReference type="NCBI Taxonomy" id="3708"/>
    <lineage>
        <taxon>Eukaryota</taxon>
        <taxon>Viridiplantae</taxon>
        <taxon>Streptophyta</taxon>
        <taxon>Embryophyta</taxon>
        <taxon>Tracheophyta</taxon>
        <taxon>Spermatophyta</taxon>
        <taxon>Magnoliopsida</taxon>
        <taxon>eudicotyledons</taxon>
        <taxon>Gunneridae</taxon>
        <taxon>Pentapetalae</taxon>
        <taxon>rosids</taxon>
        <taxon>malvids</taxon>
        <taxon>Brassicales</taxon>
        <taxon>Brassicaceae</taxon>
        <taxon>Brassiceae</taxon>
        <taxon>Brassica</taxon>
    </lineage>
</organism>
<keyword evidence="1" id="KW-0443">Lipid metabolism</keyword>
<dbReference type="EC" id="1.2.1.84" evidence="1"/>